<feature type="chain" id="PRO_5046535585" evidence="2">
    <location>
        <begin position="17"/>
        <end position="704"/>
    </location>
</feature>
<reference evidence="3 4" key="1">
    <citation type="journal article" date="2019" name="PLoS Negl. Trop. Dis.">
        <title>Whole genome sequencing of Entamoeba nuttalli reveals mammalian host-related molecular signatures and a novel octapeptide-repeat surface protein.</title>
        <authorList>
            <person name="Tanaka M."/>
            <person name="Makiuchi T."/>
            <person name="Komiyama T."/>
            <person name="Shiina T."/>
            <person name="Osaki K."/>
            <person name="Tachibana H."/>
        </authorList>
    </citation>
    <scope>NUCLEOTIDE SEQUENCE [LARGE SCALE GENOMIC DNA]</scope>
    <source>
        <strain evidence="3 4">P19-061405</strain>
    </source>
</reference>
<protein>
    <submittedName>
        <fullName evidence="3">Uncharacterized protein</fullName>
    </submittedName>
</protein>
<name>A0ABQ0DDB4_9EUKA</name>
<organism evidence="3 4">
    <name type="scientific">Entamoeba nuttalli</name>
    <dbReference type="NCBI Taxonomy" id="412467"/>
    <lineage>
        <taxon>Eukaryota</taxon>
        <taxon>Amoebozoa</taxon>
        <taxon>Evosea</taxon>
        <taxon>Archamoebae</taxon>
        <taxon>Mastigamoebida</taxon>
        <taxon>Entamoebidae</taxon>
        <taxon>Entamoeba</taxon>
    </lineage>
</organism>
<feature type="signal peptide" evidence="2">
    <location>
        <begin position="1"/>
        <end position="16"/>
    </location>
</feature>
<feature type="transmembrane region" description="Helical" evidence="1">
    <location>
        <begin position="664"/>
        <end position="692"/>
    </location>
</feature>
<dbReference type="Gene3D" id="3.90.226.10">
    <property type="entry name" value="2-enoyl-CoA Hydratase, Chain A, domain 1"/>
    <property type="match status" value="1"/>
</dbReference>
<evidence type="ECO:0000256" key="1">
    <source>
        <dbReference type="SAM" id="Phobius"/>
    </source>
</evidence>
<dbReference type="Proteomes" id="UP001628156">
    <property type="component" value="Unassembled WGS sequence"/>
</dbReference>
<keyword evidence="1" id="KW-0812">Transmembrane</keyword>
<accession>A0ABQ0DDB4</accession>
<evidence type="ECO:0000313" key="4">
    <source>
        <dbReference type="Proteomes" id="UP001628156"/>
    </source>
</evidence>
<sequence length="704" mass="79488">MLVITTLIAVAFATQCKELTPGVYSVIDAFECINSVSLSLEKATNIQHSLQSLFQTYVFKDILKNPPQPSFDNKFFPTLDIDAQLASLPLLEDQAVYPFMQKIQYIVDTTHDLHLSFRLTSNENNTYYYDNFYASLPFTIDIVDGNYIIHPNSQLSSLGVKIPEEITNNDGKIITSINGDKPHTFVKKWAEDHAFLKSPHGRFTYALESMSFVSLRSNLLSQEFLSQPINILLTGDISISTQYQMVYVPPQTLNEHIARKISQKERRSTAPISIEDFVTYKKSDKVFDLESSDGNLACKFDSEKKVNTIVLKTFYPEVEFDNFFEVFNKCIKTIDENTNPIIVILPMNGGGYADLEANFEQVLAPHADVDLIGSVRISKGSEGCMKNEYGEYLYDTDNCQVLYNESNKSVPLGEWYTQPKITHYGDVEHVYSQNTLMHASTMLEAKLVKNPRNPTDVIVMTDGFCYSACSVLAKGMVNKGNAIVVGYEGDPELSLESFDAGNSPTPVITQDEVFMDEAKVLAELGGYMRISFFETFEWNYNYNETIPREFVLNPVDERVNIFKYSPSKIDQFVDEGLKIYKKYQSECNPLNKRLVKVDSACDNNITVEHAHGGHICGDDGKWSTECVASYCEPGYKFDRFNNKCIVDVCFQESSSSESLFSDDLFWVIVGCVGGFIIIGIILAIIVIIGIIIHKKHRLDTYDSL</sequence>
<dbReference type="EMBL" id="BAAFRS010000060">
    <property type="protein sequence ID" value="GAB1220849.1"/>
    <property type="molecule type" value="Genomic_DNA"/>
</dbReference>
<evidence type="ECO:0000313" key="3">
    <source>
        <dbReference type="EMBL" id="GAB1220849.1"/>
    </source>
</evidence>
<dbReference type="InterPro" id="IPR052766">
    <property type="entry name" value="S41A_metabolite_peptidase"/>
</dbReference>
<comment type="caution">
    <text evidence="3">The sequence shown here is derived from an EMBL/GenBank/DDBJ whole genome shotgun (WGS) entry which is preliminary data.</text>
</comment>
<keyword evidence="4" id="KW-1185">Reference proteome</keyword>
<dbReference type="SUPFAM" id="SSF52096">
    <property type="entry name" value="ClpP/crotonase"/>
    <property type="match status" value="1"/>
</dbReference>
<gene>
    <name evidence="3" type="ORF">ENUP19_0060G0028</name>
</gene>
<dbReference type="InterPro" id="IPR029045">
    <property type="entry name" value="ClpP/crotonase-like_dom_sf"/>
</dbReference>
<dbReference type="PANTHER" id="PTHR37049:SF4">
    <property type="entry name" value="RHODANESE DOMAIN-CONTAINING PROTEIN"/>
    <property type="match status" value="1"/>
</dbReference>
<keyword evidence="2" id="KW-0732">Signal</keyword>
<evidence type="ECO:0000256" key="2">
    <source>
        <dbReference type="SAM" id="SignalP"/>
    </source>
</evidence>
<keyword evidence="1" id="KW-1133">Transmembrane helix</keyword>
<dbReference type="PANTHER" id="PTHR37049">
    <property type="entry name" value="PEPTIDASE S41 FAMILY PROTEIN"/>
    <property type="match status" value="1"/>
</dbReference>
<keyword evidence="1" id="KW-0472">Membrane</keyword>
<proteinExistence type="predicted"/>